<evidence type="ECO:0000313" key="11">
    <source>
        <dbReference type="Proteomes" id="UP000694568"/>
    </source>
</evidence>
<dbReference type="Pfam" id="PF00084">
    <property type="entry name" value="Sushi"/>
    <property type="match status" value="4"/>
</dbReference>
<keyword evidence="5" id="KW-0325">Glycoprotein</keyword>
<evidence type="ECO:0000256" key="4">
    <source>
        <dbReference type="ARBA" id="ARBA00023157"/>
    </source>
</evidence>
<keyword evidence="4 6" id="KW-1015">Disulfide bond</keyword>
<feature type="domain" description="Sushi" evidence="9">
    <location>
        <begin position="19"/>
        <end position="81"/>
    </location>
</feature>
<feature type="transmembrane region" description="Helical" evidence="7">
    <location>
        <begin position="281"/>
        <end position="302"/>
    </location>
</feature>
<keyword evidence="1 6" id="KW-0768">Sushi</keyword>
<dbReference type="SMART" id="SM00032">
    <property type="entry name" value="CCP"/>
    <property type="match status" value="4"/>
</dbReference>
<reference evidence="10" key="1">
    <citation type="submission" date="2025-08" db="UniProtKB">
        <authorList>
            <consortium name="Ensembl"/>
        </authorList>
    </citation>
    <scope>IDENTIFICATION</scope>
</reference>
<evidence type="ECO:0000313" key="10">
    <source>
        <dbReference type="Ensembl" id="ENSSLUP00000015365.1"/>
    </source>
</evidence>
<feature type="domain" description="Sushi" evidence="9">
    <location>
        <begin position="141"/>
        <end position="199"/>
    </location>
</feature>
<keyword evidence="3" id="KW-0677">Repeat</keyword>
<dbReference type="PROSITE" id="PS50923">
    <property type="entry name" value="SUSHI"/>
    <property type="match status" value="3"/>
</dbReference>
<evidence type="ECO:0000256" key="1">
    <source>
        <dbReference type="ARBA" id="ARBA00022659"/>
    </source>
</evidence>
<keyword evidence="11" id="KW-1185">Reference proteome</keyword>
<dbReference type="AlphaFoldDB" id="A0A8C9XSK3"/>
<feature type="disulfide bond" evidence="6">
    <location>
        <begin position="52"/>
        <end position="79"/>
    </location>
</feature>
<feature type="disulfide bond" evidence="6">
    <location>
        <begin position="232"/>
        <end position="259"/>
    </location>
</feature>
<name>A0A8C9XSK3_SANLU</name>
<evidence type="ECO:0000256" key="6">
    <source>
        <dbReference type="PROSITE-ProRule" id="PRU00302"/>
    </source>
</evidence>
<dbReference type="Gene3D" id="2.10.70.10">
    <property type="entry name" value="Complement Module, domain 1"/>
    <property type="match status" value="4"/>
</dbReference>
<dbReference type="PANTHER" id="PTHR19325">
    <property type="entry name" value="COMPLEMENT COMPONENT-RELATED SUSHI DOMAIN-CONTAINING"/>
    <property type="match status" value="1"/>
</dbReference>
<dbReference type="GeneTree" id="ENSGT00940000161110"/>
<dbReference type="InterPro" id="IPR050350">
    <property type="entry name" value="Compl-Cell_Adhes-Reg"/>
</dbReference>
<dbReference type="Proteomes" id="UP000694568">
    <property type="component" value="Unplaced"/>
</dbReference>
<dbReference type="Ensembl" id="ENSSLUT00000015858.1">
    <property type="protein sequence ID" value="ENSSLUP00000015365.1"/>
    <property type="gene ID" value="ENSSLUG00000007206.1"/>
</dbReference>
<evidence type="ECO:0000256" key="2">
    <source>
        <dbReference type="ARBA" id="ARBA00022729"/>
    </source>
</evidence>
<keyword evidence="2 8" id="KW-0732">Signal</keyword>
<dbReference type="FunFam" id="2.10.70.10:FF:000014">
    <property type="entry name" value="Membrane cofactor protein"/>
    <property type="match status" value="1"/>
</dbReference>
<evidence type="ECO:0000256" key="8">
    <source>
        <dbReference type="SAM" id="SignalP"/>
    </source>
</evidence>
<organism evidence="10 11">
    <name type="scientific">Sander lucioperca</name>
    <name type="common">Pike-perch</name>
    <name type="synonym">Perca lucioperca</name>
    <dbReference type="NCBI Taxonomy" id="283035"/>
    <lineage>
        <taxon>Eukaryota</taxon>
        <taxon>Metazoa</taxon>
        <taxon>Chordata</taxon>
        <taxon>Craniata</taxon>
        <taxon>Vertebrata</taxon>
        <taxon>Euteleostomi</taxon>
        <taxon>Actinopterygii</taxon>
        <taxon>Neopterygii</taxon>
        <taxon>Teleostei</taxon>
        <taxon>Neoteleostei</taxon>
        <taxon>Acanthomorphata</taxon>
        <taxon>Eupercaria</taxon>
        <taxon>Perciformes</taxon>
        <taxon>Percoidei</taxon>
        <taxon>Percidae</taxon>
        <taxon>Luciopercinae</taxon>
        <taxon>Sander</taxon>
    </lineage>
</organism>
<feature type="domain" description="Sushi" evidence="9">
    <location>
        <begin position="202"/>
        <end position="261"/>
    </location>
</feature>
<dbReference type="InterPro" id="IPR000436">
    <property type="entry name" value="Sushi_SCR_CCP_dom"/>
</dbReference>
<dbReference type="SUPFAM" id="SSF57535">
    <property type="entry name" value="Complement control module/SCR domain"/>
    <property type="match status" value="4"/>
</dbReference>
<protein>
    <recommendedName>
        <fullName evidence="9">Sushi domain-containing protein</fullName>
    </recommendedName>
</protein>
<feature type="chain" id="PRO_5034699733" description="Sushi domain-containing protein" evidence="8">
    <location>
        <begin position="19"/>
        <end position="340"/>
    </location>
</feature>
<accession>A0A8C9XSK3</accession>
<evidence type="ECO:0000259" key="9">
    <source>
        <dbReference type="PROSITE" id="PS50923"/>
    </source>
</evidence>
<dbReference type="CDD" id="cd00033">
    <property type="entry name" value="CCP"/>
    <property type="match status" value="4"/>
</dbReference>
<dbReference type="PANTHER" id="PTHR19325:SF573">
    <property type="entry name" value="MEMBRANE COFACTOR PROTEIN"/>
    <property type="match status" value="1"/>
</dbReference>
<keyword evidence="7" id="KW-0472">Membrane</keyword>
<feature type="signal peptide" evidence="8">
    <location>
        <begin position="1"/>
        <end position="18"/>
    </location>
</feature>
<sequence>QTWQIPVHLSLSVFFIVAQDCSKPVGGDNMGLKGDDILLQTFPEGKKVTFVCNNGYVTAGGSPSITCTAGNWTTLMLKCERYNCGSAGEVANGNIDYPEGTEFGDKLVVTCNPCYNMVPNNVQLFCGAQGWLGRLPTCEVVTCDPPPTVANGVVTPVKDSYDCSEVVQYKCQNDYTLSGSSSISCSEHGTFGPAPTCVRKLVQCEDPKIDNADQIEGSRPPHGYMSTVTYECKSGYVMKGGRTLTCGIDSQWSPALPTCQSKSLIEITTWCKSVKYVTLHILLSVFSLSDQICIFCVLCLWLNLKKEKIKKSGFCFCSQFFFFIYVKKLLAINAIFKVSG</sequence>
<dbReference type="InterPro" id="IPR035976">
    <property type="entry name" value="Sushi/SCR/CCP_sf"/>
</dbReference>
<comment type="caution">
    <text evidence="6">Lacks conserved residue(s) required for the propagation of feature annotation.</text>
</comment>
<proteinExistence type="predicted"/>
<feature type="transmembrane region" description="Helical" evidence="7">
    <location>
        <begin position="314"/>
        <end position="336"/>
    </location>
</feature>
<evidence type="ECO:0000256" key="7">
    <source>
        <dbReference type="SAM" id="Phobius"/>
    </source>
</evidence>
<evidence type="ECO:0000256" key="5">
    <source>
        <dbReference type="ARBA" id="ARBA00023180"/>
    </source>
</evidence>
<keyword evidence="7" id="KW-1133">Transmembrane helix</keyword>
<evidence type="ECO:0000256" key="3">
    <source>
        <dbReference type="ARBA" id="ARBA00022737"/>
    </source>
</evidence>
<keyword evidence="7" id="KW-0812">Transmembrane</keyword>
<reference evidence="10" key="2">
    <citation type="submission" date="2025-09" db="UniProtKB">
        <authorList>
            <consortium name="Ensembl"/>
        </authorList>
    </citation>
    <scope>IDENTIFICATION</scope>
</reference>